<organism evidence="2 3">
    <name type="scientific">Oesophagostomum dentatum</name>
    <name type="common">Nodular worm</name>
    <dbReference type="NCBI Taxonomy" id="61180"/>
    <lineage>
        <taxon>Eukaryota</taxon>
        <taxon>Metazoa</taxon>
        <taxon>Ecdysozoa</taxon>
        <taxon>Nematoda</taxon>
        <taxon>Chromadorea</taxon>
        <taxon>Rhabditida</taxon>
        <taxon>Rhabditina</taxon>
        <taxon>Rhabditomorpha</taxon>
        <taxon>Strongyloidea</taxon>
        <taxon>Strongylidae</taxon>
        <taxon>Oesophagostomum</taxon>
    </lineage>
</organism>
<keyword evidence="3" id="KW-1185">Reference proteome</keyword>
<dbReference type="EMBL" id="KN549393">
    <property type="protein sequence ID" value="KHJ97827.1"/>
    <property type="molecule type" value="Genomic_DNA"/>
</dbReference>
<accession>A0A0B1TPS0</accession>
<feature type="region of interest" description="Disordered" evidence="1">
    <location>
        <begin position="82"/>
        <end position="111"/>
    </location>
</feature>
<evidence type="ECO:0000256" key="1">
    <source>
        <dbReference type="SAM" id="MobiDB-lite"/>
    </source>
</evidence>
<protein>
    <submittedName>
        <fullName evidence="2">Uncharacterized protein</fullName>
    </submittedName>
</protein>
<dbReference type="Proteomes" id="UP000053660">
    <property type="component" value="Unassembled WGS sequence"/>
</dbReference>
<feature type="compositionally biased region" description="Basic residues" evidence="1">
    <location>
        <begin position="1"/>
        <end position="10"/>
    </location>
</feature>
<gene>
    <name evidence="2" type="ORF">OESDEN_02192</name>
</gene>
<name>A0A0B1TPS0_OESDE</name>
<feature type="compositionally biased region" description="Low complexity" evidence="1">
    <location>
        <begin position="21"/>
        <end position="41"/>
    </location>
</feature>
<feature type="region of interest" description="Disordered" evidence="1">
    <location>
        <begin position="1"/>
        <end position="41"/>
    </location>
</feature>
<proteinExistence type="predicted"/>
<dbReference type="AlphaFoldDB" id="A0A0B1TPS0"/>
<evidence type="ECO:0000313" key="3">
    <source>
        <dbReference type="Proteomes" id="UP000053660"/>
    </source>
</evidence>
<evidence type="ECO:0000313" key="2">
    <source>
        <dbReference type="EMBL" id="KHJ97827.1"/>
    </source>
</evidence>
<reference evidence="2 3" key="1">
    <citation type="submission" date="2014-03" db="EMBL/GenBank/DDBJ databases">
        <title>Draft genome of the hookworm Oesophagostomum dentatum.</title>
        <authorList>
            <person name="Mitreva M."/>
        </authorList>
    </citation>
    <scope>NUCLEOTIDE SEQUENCE [LARGE SCALE GENOMIC DNA]</scope>
    <source>
        <strain evidence="2 3">OD-Hann</strain>
    </source>
</reference>
<sequence>MKKGLSRRKSKESQQKIPEPSSSTTFSSTLATTTSAPTVAASEISVDSLRVALAKEIRKFVSKELKYKTFRTHGARTFEEKLEEEMPDIEAPSELVPMSKPRKRKEESLPSTVCEEDQKVVMLMFVNSTRKPYTAAIEMAKTENEGQCVEVCERSHEW</sequence>